<gene>
    <name evidence="1" type="ORF">JOB18_005288</name>
</gene>
<proteinExistence type="predicted"/>
<comment type="caution">
    <text evidence="1">The sequence shown here is derived from an EMBL/GenBank/DDBJ whole genome shotgun (WGS) entry which is preliminary data.</text>
</comment>
<dbReference type="AlphaFoldDB" id="A0AAV6PQI4"/>
<dbReference type="EMBL" id="JAGKHQ010000021">
    <property type="protein sequence ID" value="KAG7474261.1"/>
    <property type="molecule type" value="Genomic_DNA"/>
</dbReference>
<dbReference type="Proteomes" id="UP000693946">
    <property type="component" value="Linkage Group LG9"/>
</dbReference>
<accession>A0AAV6PQI4</accession>
<sequence length="191" mass="21816">MYVPTLKDELFLLKPHTLNCNGATVFLTEREREGLEEECVCVYVELVVWGGVYRGGRREGGKAGREETYNHPKSLFFTHFTPLWIWISMASSLPRGCLSFRCGYDAGRPSREQDTKRGKRKVRCPEGEEISCQKHINPEVQFARPTSSRHWTHPLFPSLSHSEGVRSIREMKNGVQLAEYFLPLVGVNSSL</sequence>
<evidence type="ECO:0000313" key="2">
    <source>
        <dbReference type="Proteomes" id="UP000693946"/>
    </source>
</evidence>
<keyword evidence="2" id="KW-1185">Reference proteome</keyword>
<name>A0AAV6PQI4_SOLSE</name>
<organism evidence="1 2">
    <name type="scientific">Solea senegalensis</name>
    <name type="common">Senegalese sole</name>
    <dbReference type="NCBI Taxonomy" id="28829"/>
    <lineage>
        <taxon>Eukaryota</taxon>
        <taxon>Metazoa</taxon>
        <taxon>Chordata</taxon>
        <taxon>Craniata</taxon>
        <taxon>Vertebrata</taxon>
        <taxon>Euteleostomi</taxon>
        <taxon>Actinopterygii</taxon>
        <taxon>Neopterygii</taxon>
        <taxon>Teleostei</taxon>
        <taxon>Neoteleostei</taxon>
        <taxon>Acanthomorphata</taxon>
        <taxon>Carangaria</taxon>
        <taxon>Pleuronectiformes</taxon>
        <taxon>Pleuronectoidei</taxon>
        <taxon>Soleidae</taxon>
        <taxon>Solea</taxon>
    </lineage>
</organism>
<protein>
    <submittedName>
        <fullName evidence="1">Uncharacterized protein</fullName>
    </submittedName>
</protein>
<reference evidence="1 2" key="1">
    <citation type="journal article" date="2021" name="Sci. Rep.">
        <title>Chromosome anchoring in Senegalese sole (Solea senegalensis) reveals sex-associated markers and genome rearrangements in flatfish.</title>
        <authorList>
            <person name="Guerrero-Cozar I."/>
            <person name="Gomez-Garrido J."/>
            <person name="Berbel C."/>
            <person name="Martinez-Blanch J.F."/>
            <person name="Alioto T."/>
            <person name="Claros M.G."/>
            <person name="Gagnaire P.A."/>
            <person name="Manchado M."/>
        </authorList>
    </citation>
    <scope>NUCLEOTIDE SEQUENCE [LARGE SCALE GENOMIC DNA]</scope>
    <source>
        <strain evidence="1">Sse05_10M</strain>
    </source>
</reference>
<evidence type="ECO:0000313" key="1">
    <source>
        <dbReference type="EMBL" id="KAG7474261.1"/>
    </source>
</evidence>